<comment type="caution">
    <text evidence="9">The sequence shown here is derived from an EMBL/GenBank/DDBJ whole genome shotgun (WGS) entry which is preliminary data.</text>
</comment>
<feature type="signal peptide" evidence="6">
    <location>
        <begin position="1"/>
        <end position="21"/>
    </location>
</feature>
<dbReference type="PANTHER" id="PTHR37549:SF1">
    <property type="entry name" value="LIPOPROTEIN LPRI"/>
    <property type="match status" value="1"/>
</dbReference>
<evidence type="ECO:0000313" key="9">
    <source>
        <dbReference type="EMBL" id="MFD0727390.1"/>
    </source>
</evidence>
<dbReference type="InterPro" id="IPR009739">
    <property type="entry name" value="LprI-like_N"/>
</dbReference>
<dbReference type="SUPFAM" id="SSF141488">
    <property type="entry name" value="YdhA-like"/>
    <property type="match status" value="1"/>
</dbReference>
<keyword evidence="1 6" id="KW-0732">Signal</keyword>
<dbReference type="InterPro" id="IPR018660">
    <property type="entry name" value="MliC"/>
</dbReference>
<evidence type="ECO:0000256" key="4">
    <source>
        <dbReference type="ARBA" id="ARBA00023288"/>
    </source>
</evidence>
<dbReference type="PANTHER" id="PTHR37549">
    <property type="entry name" value="LIPOPROTEIN LPRI"/>
    <property type="match status" value="1"/>
</dbReference>
<feature type="compositionally biased region" description="Low complexity" evidence="5">
    <location>
        <begin position="28"/>
        <end position="51"/>
    </location>
</feature>
<organism evidence="9 10">
    <name type="scientific">Lysobacter brunescens</name>
    <dbReference type="NCBI Taxonomy" id="262323"/>
    <lineage>
        <taxon>Bacteria</taxon>
        <taxon>Pseudomonadati</taxon>
        <taxon>Pseudomonadota</taxon>
        <taxon>Gammaproteobacteria</taxon>
        <taxon>Lysobacterales</taxon>
        <taxon>Lysobacteraceae</taxon>
        <taxon>Lysobacter</taxon>
    </lineage>
</organism>
<reference evidence="10" key="1">
    <citation type="journal article" date="2019" name="Int. J. Syst. Evol. Microbiol.">
        <title>The Global Catalogue of Microorganisms (GCM) 10K type strain sequencing project: providing services to taxonomists for standard genome sequencing and annotation.</title>
        <authorList>
            <consortium name="The Broad Institute Genomics Platform"/>
            <consortium name="The Broad Institute Genome Sequencing Center for Infectious Disease"/>
            <person name="Wu L."/>
            <person name="Ma J."/>
        </authorList>
    </citation>
    <scope>NUCLEOTIDE SEQUENCE [LARGE SCALE GENOMIC DNA]</scope>
    <source>
        <strain evidence="10">CCUG 55585</strain>
    </source>
</reference>
<protein>
    <submittedName>
        <fullName evidence="9">MliC family protein</fullName>
    </submittedName>
</protein>
<feature type="region of interest" description="Disordered" evidence="5">
    <location>
        <begin position="24"/>
        <end position="51"/>
    </location>
</feature>
<dbReference type="Pfam" id="PF09864">
    <property type="entry name" value="MliC"/>
    <property type="match status" value="1"/>
</dbReference>
<keyword evidence="2" id="KW-0472">Membrane</keyword>
<keyword evidence="4" id="KW-0449">Lipoprotein</keyword>
<dbReference type="Gene3D" id="2.40.128.200">
    <property type="match status" value="1"/>
</dbReference>
<feature type="domain" description="C-type lysozyme inhibitor" evidence="8">
    <location>
        <begin position="155"/>
        <end position="219"/>
    </location>
</feature>
<dbReference type="Proteomes" id="UP001597110">
    <property type="component" value="Unassembled WGS sequence"/>
</dbReference>
<dbReference type="PROSITE" id="PS51257">
    <property type="entry name" value="PROKAR_LIPOPROTEIN"/>
    <property type="match status" value="1"/>
</dbReference>
<dbReference type="EMBL" id="JBHTIF010000005">
    <property type="protein sequence ID" value="MFD0727390.1"/>
    <property type="molecule type" value="Genomic_DNA"/>
</dbReference>
<evidence type="ECO:0000256" key="1">
    <source>
        <dbReference type="ARBA" id="ARBA00022729"/>
    </source>
</evidence>
<dbReference type="RefSeq" id="WP_386826030.1">
    <property type="nucleotide sequence ID" value="NZ_JBHTIF010000005.1"/>
</dbReference>
<evidence type="ECO:0000256" key="6">
    <source>
        <dbReference type="SAM" id="SignalP"/>
    </source>
</evidence>
<evidence type="ECO:0000259" key="7">
    <source>
        <dbReference type="Pfam" id="PF07007"/>
    </source>
</evidence>
<feature type="chain" id="PRO_5046164896" evidence="6">
    <location>
        <begin position="22"/>
        <end position="232"/>
    </location>
</feature>
<accession>A0ABW2YG53</accession>
<keyword evidence="10" id="KW-1185">Reference proteome</keyword>
<evidence type="ECO:0000259" key="8">
    <source>
        <dbReference type="Pfam" id="PF09864"/>
    </source>
</evidence>
<dbReference type="Pfam" id="PF07007">
    <property type="entry name" value="LprI"/>
    <property type="match status" value="1"/>
</dbReference>
<proteinExistence type="predicted"/>
<sequence length="232" mass="24776">MKPSSLLPLVLVLGLTACQQAEEAQPSTADTAAPANAPAAPATPATAPAPAKTAVDVKPSFDCAAAASEAEKLVCKDPELAVLDRRLAEVFARAKAAPGADQARLAAEQRGWVKGRDDCWKSVERSRCVSEAYLTRTVQLQLDNGETTTPEATAYDCDDKSKRFTVVYYNDLDPKSAVVTWGDDQAIAFPMMAASGARYGREGMEIWEHQGELSVDFYGNRFTCRAAGSTAP</sequence>
<evidence type="ECO:0000256" key="3">
    <source>
        <dbReference type="ARBA" id="ARBA00023139"/>
    </source>
</evidence>
<gene>
    <name evidence="9" type="ORF">ACFQ0E_17480</name>
</gene>
<keyword evidence="3" id="KW-0564">Palmitate</keyword>
<dbReference type="InterPro" id="IPR036328">
    <property type="entry name" value="MliC_sf"/>
</dbReference>
<name>A0ABW2YG53_9GAMM</name>
<evidence type="ECO:0000256" key="2">
    <source>
        <dbReference type="ARBA" id="ARBA00023136"/>
    </source>
</evidence>
<evidence type="ECO:0000313" key="10">
    <source>
        <dbReference type="Proteomes" id="UP001597110"/>
    </source>
</evidence>
<feature type="domain" description="Lysozyme inhibitor LprI-like N-terminal" evidence="7">
    <location>
        <begin position="63"/>
        <end position="140"/>
    </location>
</feature>
<dbReference type="InterPro" id="IPR052755">
    <property type="entry name" value="Lysozyme_Inhibitor_LprI"/>
</dbReference>
<evidence type="ECO:0000256" key="5">
    <source>
        <dbReference type="SAM" id="MobiDB-lite"/>
    </source>
</evidence>